<keyword evidence="2" id="KW-1185">Reference proteome</keyword>
<protein>
    <submittedName>
        <fullName evidence="1">Reverse transcriptase</fullName>
    </submittedName>
</protein>
<dbReference type="PANTHER" id="PTHR33116">
    <property type="entry name" value="REVERSE TRANSCRIPTASE ZINC-BINDING DOMAIN-CONTAINING PROTEIN-RELATED-RELATED"/>
    <property type="match status" value="1"/>
</dbReference>
<name>A0A5B6WU39_9ROSI</name>
<dbReference type="EMBL" id="SMMG02000002">
    <property type="protein sequence ID" value="KAA3484846.1"/>
    <property type="molecule type" value="Genomic_DNA"/>
</dbReference>
<evidence type="ECO:0000313" key="2">
    <source>
        <dbReference type="Proteomes" id="UP000325315"/>
    </source>
</evidence>
<keyword evidence="1" id="KW-0695">RNA-directed DNA polymerase</keyword>
<dbReference type="OrthoDB" id="1110547at2759"/>
<proteinExistence type="predicted"/>
<accession>A0A5B6WU39</accession>
<gene>
    <name evidence="1" type="ORF">EPI10_006903</name>
</gene>
<sequence>MEAFLRMLLCAQDSGIIRGVRASMNGLNINQLFFVDDALLFMRNKKGEVEAFMNILNGFEKMSRQKINLEKSMVYFSPNTPTNQCELIRNMLRMKVVEKLDNYLDLLLYIRKMKSLPFKDILNRVIENMNSKIRRMWWACKNKDRGWAMMAWDNICVPKGIGGLDFKDLHLFNLDPLGRQA</sequence>
<organism evidence="1 2">
    <name type="scientific">Gossypium australe</name>
    <dbReference type="NCBI Taxonomy" id="47621"/>
    <lineage>
        <taxon>Eukaryota</taxon>
        <taxon>Viridiplantae</taxon>
        <taxon>Streptophyta</taxon>
        <taxon>Embryophyta</taxon>
        <taxon>Tracheophyta</taxon>
        <taxon>Spermatophyta</taxon>
        <taxon>Magnoliopsida</taxon>
        <taxon>eudicotyledons</taxon>
        <taxon>Gunneridae</taxon>
        <taxon>Pentapetalae</taxon>
        <taxon>rosids</taxon>
        <taxon>malvids</taxon>
        <taxon>Malvales</taxon>
        <taxon>Malvaceae</taxon>
        <taxon>Malvoideae</taxon>
        <taxon>Gossypium</taxon>
    </lineage>
</organism>
<dbReference type="Proteomes" id="UP000325315">
    <property type="component" value="Unassembled WGS sequence"/>
</dbReference>
<dbReference type="AlphaFoldDB" id="A0A5B6WU39"/>
<dbReference type="GO" id="GO:0003964">
    <property type="term" value="F:RNA-directed DNA polymerase activity"/>
    <property type="evidence" value="ECO:0007669"/>
    <property type="project" value="UniProtKB-KW"/>
</dbReference>
<reference evidence="2" key="1">
    <citation type="journal article" date="2019" name="Plant Biotechnol. J.">
        <title>Genome sequencing of the Australian wild diploid species Gossypium australe highlights disease resistance and delayed gland morphogenesis.</title>
        <authorList>
            <person name="Cai Y."/>
            <person name="Cai X."/>
            <person name="Wang Q."/>
            <person name="Wang P."/>
            <person name="Zhang Y."/>
            <person name="Cai C."/>
            <person name="Xu Y."/>
            <person name="Wang K."/>
            <person name="Zhou Z."/>
            <person name="Wang C."/>
            <person name="Geng S."/>
            <person name="Li B."/>
            <person name="Dong Q."/>
            <person name="Hou Y."/>
            <person name="Wang H."/>
            <person name="Ai P."/>
            <person name="Liu Z."/>
            <person name="Yi F."/>
            <person name="Sun M."/>
            <person name="An G."/>
            <person name="Cheng J."/>
            <person name="Zhang Y."/>
            <person name="Shi Q."/>
            <person name="Xie Y."/>
            <person name="Shi X."/>
            <person name="Chang Y."/>
            <person name="Huang F."/>
            <person name="Chen Y."/>
            <person name="Hong S."/>
            <person name="Mi L."/>
            <person name="Sun Q."/>
            <person name="Zhang L."/>
            <person name="Zhou B."/>
            <person name="Peng R."/>
            <person name="Zhang X."/>
            <person name="Liu F."/>
        </authorList>
    </citation>
    <scope>NUCLEOTIDE SEQUENCE [LARGE SCALE GENOMIC DNA]</scope>
    <source>
        <strain evidence="2">cv. PA1801</strain>
    </source>
</reference>
<dbReference type="PANTHER" id="PTHR33116:SF86">
    <property type="entry name" value="REVERSE TRANSCRIPTASE DOMAIN-CONTAINING PROTEIN"/>
    <property type="match status" value="1"/>
</dbReference>
<comment type="caution">
    <text evidence="1">The sequence shown here is derived from an EMBL/GenBank/DDBJ whole genome shotgun (WGS) entry which is preliminary data.</text>
</comment>
<keyword evidence="1" id="KW-0808">Transferase</keyword>
<evidence type="ECO:0000313" key="1">
    <source>
        <dbReference type="EMBL" id="KAA3484846.1"/>
    </source>
</evidence>
<keyword evidence="1" id="KW-0548">Nucleotidyltransferase</keyword>